<sequence length="489" mass="52874">MLQIRLKKIPSSDGGGGVKPLPVETVTVACPDHLVLADLPVAKGIGAATAASLVRTVGRRSRRQLGERVHFCVRCDFPIAIYGRLNPCEHVFCLDCARSDSICYLCDERIQKIQTIKIMEGLFICAAPHCLKSFLKKLEFESHIHESHGDLLQPNAEKVDGNESESQSAKQPTASESSVRAPPRPIFSPGSNSQLNDRDDKARRQQPREQPAPRAAMLPKPLPVFGQVQNYSDTQPDGSLPPGFERPGPHNRFQQSFDTQSTPQQESSQQQGLLSENQFPEYPPVHSMQPPNFVVPMNSNPLLTPPFGVPPFPTEGSQQFYGAPFGMPRPDSAPEVGSEQASLLGFPPGGVNFPAGFPQLWNAGPTGMPYEGQGMAESYGNMSDSQGKAAFYQGYVQNPGGLPMVNPPLPTGNKGMEAVPGSGAMDPRDGKGILTPPPMSLPPPPPGPPPQSHLSQHKRGKYYSGDMGREGQGFGWSHENRDGFGSSQD</sequence>
<comment type="caution">
    <text evidence="1">The sequence shown here is derived from an EMBL/GenBank/DDBJ whole genome shotgun (WGS) entry which is preliminary data.</text>
</comment>
<keyword evidence="2" id="KW-1185">Reference proteome</keyword>
<proteinExistence type="predicted"/>
<evidence type="ECO:0000313" key="1">
    <source>
        <dbReference type="EMBL" id="KAJ4704524.1"/>
    </source>
</evidence>
<accession>A0ACC1X1G8</accession>
<name>A0ACC1X1G8_MELAZ</name>
<gene>
    <name evidence="1" type="ORF">OWV82_021418</name>
</gene>
<dbReference type="EMBL" id="CM051405">
    <property type="protein sequence ID" value="KAJ4704524.1"/>
    <property type="molecule type" value="Genomic_DNA"/>
</dbReference>
<protein>
    <submittedName>
        <fullName evidence="1">E3 ubiquitin-protein ligase Hakai-like</fullName>
    </submittedName>
</protein>
<reference evidence="1 2" key="1">
    <citation type="journal article" date="2023" name="Science">
        <title>Complex scaffold remodeling in plant triterpene biosynthesis.</title>
        <authorList>
            <person name="De La Pena R."/>
            <person name="Hodgson H."/>
            <person name="Liu J.C."/>
            <person name="Stephenson M.J."/>
            <person name="Martin A.C."/>
            <person name="Owen C."/>
            <person name="Harkess A."/>
            <person name="Leebens-Mack J."/>
            <person name="Jimenez L.E."/>
            <person name="Osbourn A."/>
            <person name="Sattely E.S."/>
        </authorList>
    </citation>
    <scope>NUCLEOTIDE SEQUENCE [LARGE SCALE GENOMIC DNA]</scope>
    <source>
        <strain evidence="2">cv. JPN11</strain>
        <tissue evidence="1">Leaf</tissue>
    </source>
</reference>
<organism evidence="1 2">
    <name type="scientific">Melia azedarach</name>
    <name type="common">Chinaberry tree</name>
    <dbReference type="NCBI Taxonomy" id="155640"/>
    <lineage>
        <taxon>Eukaryota</taxon>
        <taxon>Viridiplantae</taxon>
        <taxon>Streptophyta</taxon>
        <taxon>Embryophyta</taxon>
        <taxon>Tracheophyta</taxon>
        <taxon>Spermatophyta</taxon>
        <taxon>Magnoliopsida</taxon>
        <taxon>eudicotyledons</taxon>
        <taxon>Gunneridae</taxon>
        <taxon>Pentapetalae</taxon>
        <taxon>rosids</taxon>
        <taxon>malvids</taxon>
        <taxon>Sapindales</taxon>
        <taxon>Meliaceae</taxon>
        <taxon>Melia</taxon>
    </lineage>
</organism>
<evidence type="ECO:0000313" key="2">
    <source>
        <dbReference type="Proteomes" id="UP001164539"/>
    </source>
</evidence>
<dbReference type="Proteomes" id="UP001164539">
    <property type="component" value="Chromosome 12"/>
</dbReference>